<protein>
    <submittedName>
        <fullName evidence="2">Predicted homoserine dehydrogenase, contains C-terminal SAF domain</fullName>
    </submittedName>
</protein>
<dbReference type="PANTHER" id="PTHR37850">
    <property type="entry name" value="STRU PROTEIN"/>
    <property type="match status" value="1"/>
</dbReference>
<sequence length="451" mass="48470">MNLSAMLAERHAEGRPVRVGLIGAGKFGSMVLAQARTIPGYHIVGVADLDAGKARASLDRVGWEAAQYSARSLSDAYDTGATHVTEDAGSLCTFEGIDCIIEATGHPLAGVRHALKAIDGNKHIVMVNVEADVMCGPLLAAKAREKGLVYSMAYGDQPAFICELVDWVRSCGFELISAGKGMNFEPPYRYSTPDTVWGYFGWSEEEVAAGDFNPKMYNSFTDGTKAAIEMAAVANGTGLDCPDDGLAFYPSGLQDLASVFKPASDGGRLPEAGLVDIAASQEPDGREVLNNIRYGMFVTFKAPDAYTRDCFQQYGLLTDKSGWYGSMWRPFHLIGLETSVSVLSATLRGEPTGTCKEFRGDAVATAKKDLAPGDMLDGEGGYAVWAKAIPAERSLTLDALPIGLAHNVRLKKAVKRDQVVRMSDVELVEDLDVVEVRKEQCRKMATKSVAA</sequence>
<gene>
    <name evidence="2" type="ORF">SAMN04488047_13117</name>
</gene>
<dbReference type="Proteomes" id="UP000199356">
    <property type="component" value="Unassembled WGS sequence"/>
</dbReference>
<dbReference type="Pfam" id="PF21135">
    <property type="entry name" value="DRL_cat"/>
    <property type="match status" value="1"/>
</dbReference>
<dbReference type="EMBL" id="FOXA01000031">
    <property type="protein sequence ID" value="SFQ07168.1"/>
    <property type="molecule type" value="Genomic_DNA"/>
</dbReference>
<evidence type="ECO:0000313" key="2">
    <source>
        <dbReference type="EMBL" id="SFQ07168.1"/>
    </source>
</evidence>
<keyword evidence="3" id="KW-1185">Reference proteome</keyword>
<organism evidence="2 3">
    <name type="scientific">Tranquillimonas alkanivorans</name>
    <dbReference type="NCBI Taxonomy" id="441119"/>
    <lineage>
        <taxon>Bacteria</taxon>
        <taxon>Pseudomonadati</taxon>
        <taxon>Pseudomonadota</taxon>
        <taxon>Alphaproteobacteria</taxon>
        <taxon>Rhodobacterales</taxon>
        <taxon>Roseobacteraceae</taxon>
        <taxon>Tranquillimonas</taxon>
    </lineage>
</organism>
<proteinExistence type="predicted"/>
<dbReference type="InterPro" id="IPR013974">
    <property type="entry name" value="SAF"/>
</dbReference>
<dbReference type="AlphaFoldDB" id="A0A1I5VHY6"/>
<dbReference type="OrthoDB" id="9777844at2"/>
<dbReference type="InterPro" id="IPR048423">
    <property type="entry name" value="DRL_cat"/>
</dbReference>
<dbReference type="Gene3D" id="3.40.50.720">
    <property type="entry name" value="NAD(P)-binding Rossmann-like Domain"/>
    <property type="match status" value="1"/>
</dbReference>
<reference evidence="2 3" key="1">
    <citation type="submission" date="2016-10" db="EMBL/GenBank/DDBJ databases">
        <authorList>
            <person name="de Groot N.N."/>
        </authorList>
    </citation>
    <scope>NUCLEOTIDE SEQUENCE [LARGE SCALE GENOMIC DNA]</scope>
    <source>
        <strain evidence="2 3">DSM 19547</strain>
    </source>
</reference>
<dbReference type="SUPFAM" id="SSF51735">
    <property type="entry name" value="NAD(P)-binding Rossmann-fold domains"/>
    <property type="match status" value="1"/>
</dbReference>
<evidence type="ECO:0000259" key="1">
    <source>
        <dbReference type="SMART" id="SM00858"/>
    </source>
</evidence>
<feature type="domain" description="SAF" evidence="1">
    <location>
        <begin position="361"/>
        <end position="426"/>
    </location>
</feature>
<dbReference type="SMART" id="SM00858">
    <property type="entry name" value="SAF"/>
    <property type="match status" value="1"/>
</dbReference>
<dbReference type="CDD" id="cd11616">
    <property type="entry name" value="SAF_DH_OX_like"/>
    <property type="match status" value="1"/>
</dbReference>
<evidence type="ECO:0000313" key="3">
    <source>
        <dbReference type="Proteomes" id="UP000199356"/>
    </source>
</evidence>
<accession>A0A1I5VHY6</accession>
<dbReference type="STRING" id="441119.SAMN04488047_13117"/>
<dbReference type="InterPro" id="IPR036291">
    <property type="entry name" value="NAD(P)-bd_dom_sf"/>
</dbReference>
<dbReference type="PANTHER" id="PTHR37850:SF3">
    <property type="entry name" value="BLR7815 PROTEIN"/>
    <property type="match status" value="1"/>
</dbReference>
<name>A0A1I5VHY6_9RHOB</name>